<dbReference type="InterPro" id="IPR005502">
    <property type="entry name" value="Ribosyl_crysJ1"/>
</dbReference>
<feature type="binding site" evidence="1">
    <location>
        <position position="60"/>
    </location>
    <ligand>
        <name>Mg(2+)</name>
        <dbReference type="ChEBI" id="CHEBI:18420"/>
        <label>1</label>
    </ligand>
</feature>
<protein>
    <submittedName>
        <fullName evidence="2">ADP-ribosylglycohydrolase</fullName>
    </submittedName>
</protein>
<keyword evidence="3" id="KW-1185">Reference proteome</keyword>
<dbReference type="Gene3D" id="1.10.4080.10">
    <property type="entry name" value="ADP-ribosylation/Crystallin J1"/>
    <property type="match status" value="1"/>
</dbReference>
<organism evidence="2 3">
    <name type="scientific">Micromonospora sediminicola</name>
    <dbReference type="NCBI Taxonomy" id="946078"/>
    <lineage>
        <taxon>Bacteria</taxon>
        <taxon>Bacillati</taxon>
        <taxon>Actinomycetota</taxon>
        <taxon>Actinomycetes</taxon>
        <taxon>Micromonosporales</taxon>
        <taxon>Micromonosporaceae</taxon>
        <taxon>Micromonospora</taxon>
    </lineage>
</organism>
<evidence type="ECO:0000313" key="2">
    <source>
        <dbReference type="EMBL" id="SBT68347.1"/>
    </source>
</evidence>
<feature type="binding site" evidence="1">
    <location>
        <position position="58"/>
    </location>
    <ligand>
        <name>Mg(2+)</name>
        <dbReference type="ChEBI" id="CHEBI:18420"/>
        <label>1</label>
    </ligand>
</feature>
<dbReference type="GO" id="GO:0046872">
    <property type="term" value="F:metal ion binding"/>
    <property type="evidence" value="ECO:0007669"/>
    <property type="project" value="UniProtKB-KW"/>
</dbReference>
<dbReference type="OrthoDB" id="9798107at2"/>
<proteinExistence type="predicted"/>
<dbReference type="InterPro" id="IPR050792">
    <property type="entry name" value="ADP-ribosylglycohydrolase"/>
</dbReference>
<reference evidence="3" key="1">
    <citation type="submission" date="2016-06" db="EMBL/GenBank/DDBJ databases">
        <authorList>
            <person name="Varghese N."/>
            <person name="Submissions Spin"/>
        </authorList>
    </citation>
    <scope>NUCLEOTIDE SEQUENCE [LARGE SCALE GENOMIC DNA]</scope>
    <source>
        <strain evidence="3">DSM 45794</strain>
    </source>
</reference>
<accession>A0A1A9BHK2</accession>
<feature type="binding site" evidence="1">
    <location>
        <position position="297"/>
    </location>
    <ligand>
        <name>Mg(2+)</name>
        <dbReference type="ChEBI" id="CHEBI:18420"/>
        <label>1</label>
    </ligand>
</feature>
<evidence type="ECO:0000256" key="1">
    <source>
        <dbReference type="PIRSR" id="PIRSR605502-1"/>
    </source>
</evidence>
<feature type="binding site" evidence="1">
    <location>
        <position position="294"/>
    </location>
    <ligand>
        <name>Mg(2+)</name>
        <dbReference type="ChEBI" id="CHEBI:18420"/>
        <label>1</label>
    </ligand>
</feature>
<dbReference type="SUPFAM" id="SSF101478">
    <property type="entry name" value="ADP-ribosylglycohydrolase"/>
    <property type="match status" value="1"/>
</dbReference>
<comment type="cofactor">
    <cofactor evidence="1">
        <name>Mg(2+)</name>
        <dbReference type="ChEBI" id="CHEBI:18420"/>
    </cofactor>
    <text evidence="1">Binds 2 magnesium ions per subunit.</text>
</comment>
<keyword evidence="1" id="KW-0479">Metal-binding</keyword>
<dbReference type="AlphaFoldDB" id="A0A1A9BHK2"/>
<dbReference type="InterPro" id="IPR036705">
    <property type="entry name" value="Ribosyl_crysJ1_sf"/>
</dbReference>
<feature type="binding site" evidence="1">
    <location>
        <position position="296"/>
    </location>
    <ligand>
        <name>Mg(2+)</name>
        <dbReference type="ChEBI" id="CHEBI:18420"/>
        <label>1</label>
    </ligand>
</feature>
<feature type="binding site" evidence="1">
    <location>
        <position position="59"/>
    </location>
    <ligand>
        <name>Mg(2+)</name>
        <dbReference type="ChEBI" id="CHEBI:18420"/>
        <label>1</label>
    </ligand>
</feature>
<dbReference type="Proteomes" id="UP000199558">
    <property type="component" value="Unassembled WGS sequence"/>
</dbReference>
<dbReference type="PANTHER" id="PTHR16222">
    <property type="entry name" value="ADP-RIBOSYLGLYCOHYDROLASE"/>
    <property type="match status" value="1"/>
</dbReference>
<dbReference type="PANTHER" id="PTHR16222:SF12">
    <property type="entry name" value="ADP-RIBOSYLGLYCOHYDROLASE-RELATED"/>
    <property type="match status" value="1"/>
</dbReference>
<sequence length="337" mass="35316">MIATVTASTPRRAAGSLFGLAYGDALGKPTEFLTVTEIVRRYGPAGPRELEGDPALVTDDTQMALAVAWAVHDAPALTAEAVEPLLRQRFLDWAASPENNRAPGMTCLRACAELARGTRWQEATVAGSKGCGANMRVTPLGLLDVDLDTLAGLAQLQAGLTHGHPTALAASELTAYAVRLLRDGAALPELPGLLTDRAHAQRTVYRDDWLGDLWQRPGERSAAEFAARGWDDCLRVLGRLEAALARPDDGGDPCRLTGEGWIAEEALATALLCALRHPDDPVGALARGATTAGDSDSIAALAGAFVGAAHGMTAWPAGWADRIEYADQLAALAGALD</sequence>
<dbReference type="Pfam" id="PF03747">
    <property type="entry name" value="ADP_ribosyl_GH"/>
    <property type="match status" value="1"/>
</dbReference>
<name>A0A1A9BHK2_9ACTN</name>
<keyword evidence="2" id="KW-0378">Hydrolase</keyword>
<keyword evidence="1" id="KW-0460">Magnesium</keyword>
<dbReference type="RefSeq" id="WP_091580671.1">
    <property type="nucleotide sequence ID" value="NZ_FLRH01000004.1"/>
</dbReference>
<gene>
    <name evidence="2" type="ORF">GA0070622_5446</name>
</gene>
<evidence type="ECO:0000313" key="3">
    <source>
        <dbReference type="Proteomes" id="UP000199558"/>
    </source>
</evidence>
<dbReference type="STRING" id="946078.GA0070622_5446"/>
<dbReference type="GO" id="GO:0016787">
    <property type="term" value="F:hydrolase activity"/>
    <property type="evidence" value="ECO:0007669"/>
    <property type="project" value="UniProtKB-KW"/>
</dbReference>
<dbReference type="EMBL" id="FLRH01000004">
    <property type="protein sequence ID" value="SBT68347.1"/>
    <property type="molecule type" value="Genomic_DNA"/>
</dbReference>